<evidence type="ECO:0000313" key="1">
    <source>
        <dbReference type="EMBL" id="OIQ88269.1"/>
    </source>
</evidence>
<protein>
    <submittedName>
        <fullName evidence="1">Uncharacterized protein</fullName>
    </submittedName>
</protein>
<comment type="caution">
    <text evidence="1">The sequence shown here is derived from an EMBL/GenBank/DDBJ whole genome shotgun (WGS) entry which is preliminary data.</text>
</comment>
<organism evidence="1">
    <name type="scientific">mine drainage metagenome</name>
    <dbReference type="NCBI Taxonomy" id="410659"/>
    <lineage>
        <taxon>unclassified sequences</taxon>
        <taxon>metagenomes</taxon>
        <taxon>ecological metagenomes</taxon>
    </lineage>
</organism>
<name>A0A1J5RJF0_9ZZZZ</name>
<accession>A0A1J5RJF0</accession>
<dbReference type="EMBL" id="MLJW01000379">
    <property type="protein sequence ID" value="OIQ88269.1"/>
    <property type="molecule type" value="Genomic_DNA"/>
</dbReference>
<dbReference type="AlphaFoldDB" id="A0A1J5RJF0"/>
<proteinExistence type="predicted"/>
<sequence length="65" mass="7276">MGADDLNWASFQGAVSCMLPKKVAADLLTHGRSHYFSPDSKKWREALRVRDRSRLVYGGKLLGLV</sequence>
<reference evidence="1" key="1">
    <citation type="submission" date="2016-10" db="EMBL/GenBank/DDBJ databases">
        <title>Sequence of Gallionella enrichment culture.</title>
        <authorList>
            <person name="Poehlein A."/>
            <person name="Muehling M."/>
            <person name="Daniel R."/>
        </authorList>
    </citation>
    <scope>NUCLEOTIDE SEQUENCE</scope>
</reference>
<gene>
    <name evidence="1" type="ORF">GALL_298470</name>
</gene>